<dbReference type="Proteomes" id="UP000799440">
    <property type="component" value="Unassembled WGS sequence"/>
</dbReference>
<dbReference type="EMBL" id="MU006561">
    <property type="protein sequence ID" value="KAF2752231.1"/>
    <property type="molecule type" value="Genomic_DNA"/>
</dbReference>
<name>A0A6A6VSH9_9PLEO</name>
<keyword evidence="2" id="KW-0732">Signal</keyword>
<feature type="signal peptide" evidence="2">
    <location>
        <begin position="1"/>
        <end position="18"/>
    </location>
</feature>
<evidence type="ECO:0000256" key="1">
    <source>
        <dbReference type="SAM" id="MobiDB-lite"/>
    </source>
</evidence>
<feature type="region of interest" description="Disordered" evidence="1">
    <location>
        <begin position="154"/>
        <end position="179"/>
    </location>
</feature>
<gene>
    <name evidence="3" type="ORF">M011DRAFT_523058</name>
</gene>
<feature type="chain" id="PRO_5025583999" evidence="2">
    <location>
        <begin position="19"/>
        <end position="357"/>
    </location>
</feature>
<feature type="compositionally biased region" description="Polar residues" evidence="1">
    <location>
        <begin position="154"/>
        <end position="163"/>
    </location>
</feature>
<reference evidence="3" key="1">
    <citation type="journal article" date="2020" name="Stud. Mycol.">
        <title>101 Dothideomycetes genomes: a test case for predicting lifestyles and emergence of pathogens.</title>
        <authorList>
            <person name="Haridas S."/>
            <person name="Albert R."/>
            <person name="Binder M."/>
            <person name="Bloem J."/>
            <person name="Labutti K."/>
            <person name="Salamov A."/>
            <person name="Andreopoulos B."/>
            <person name="Baker S."/>
            <person name="Barry K."/>
            <person name="Bills G."/>
            <person name="Bluhm B."/>
            <person name="Cannon C."/>
            <person name="Castanera R."/>
            <person name="Culley D."/>
            <person name="Daum C."/>
            <person name="Ezra D."/>
            <person name="Gonzalez J."/>
            <person name="Henrissat B."/>
            <person name="Kuo A."/>
            <person name="Liang C."/>
            <person name="Lipzen A."/>
            <person name="Lutzoni F."/>
            <person name="Magnuson J."/>
            <person name="Mondo S."/>
            <person name="Nolan M."/>
            <person name="Ohm R."/>
            <person name="Pangilinan J."/>
            <person name="Park H.-J."/>
            <person name="Ramirez L."/>
            <person name="Alfaro M."/>
            <person name="Sun H."/>
            <person name="Tritt A."/>
            <person name="Yoshinaga Y."/>
            <person name="Zwiers L.-H."/>
            <person name="Turgeon B."/>
            <person name="Goodwin S."/>
            <person name="Spatafora J."/>
            <person name="Crous P."/>
            <person name="Grigoriev I."/>
        </authorList>
    </citation>
    <scope>NUCLEOTIDE SEQUENCE</scope>
    <source>
        <strain evidence="3">CBS 119925</strain>
    </source>
</reference>
<organism evidence="3 4">
    <name type="scientific">Sporormia fimetaria CBS 119925</name>
    <dbReference type="NCBI Taxonomy" id="1340428"/>
    <lineage>
        <taxon>Eukaryota</taxon>
        <taxon>Fungi</taxon>
        <taxon>Dikarya</taxon>
        <taxon>Ascomycota</taxon>
        <taxon>Pezizomycotina</taxon>
        <taxon>Dothideomycetes</taxon>
        <taxon>Pleosporomycetidae</taxon>
        <taxon>Pleosporales</taxon>
        <taxon>Sporormiaceae</taxon>
        <taxon>Sporormia</taxon>
    </lineage>
</organism>
<protein>
    <submittedName>
        <fullName evidence="3">Uncharacterized protein</fullName>
    </submittedName>
</protein>
<proteinExistence type="predicted"/>
<evidence type="ECO:0000313" key="4">
    <source>
        <dbReference type="Proteomes" id="UP000799440"/>
    </source>
</evidence>
<evidence type="ECO:0000313" key="3">
    <source>
        <dbReference type="EMBL" id="KAF2752231.1"/>
    </source>
</evidence>
<sequence>MKIAHPLIALAGAATAAALDQGTYTSNSTSAVTTTTFYTTPVLTVTACSPGVMTCSPPATAVVTSIVAITTTVCPTTTSIGSQVVPPIPSTNSTAIGSVITTPLVNPVQSTTSQAVPSVSSIPVVTSIQSPSIFINSSTVSVFSTSSAHNISTSTQAYTSSETPARPSGPSAVPLPSGNVTWTPPVAPVPTNGASRISSKASTVAMVVALAVTFDSRWLTALFLLGNVEASEDSSLQQGRDIKNLEDRIDKLSEVVSNLNKTLTSNKQPHSLRISRWVINGVFWFLQAMTILSCIQFWRWCYSQATYPPHDPRLSQAVVQMLPTREDEAEEIWLYAEINAEQDKAWESGKHSMYEQE</sequence>
<accession>A0A6A6VSH9</accession>
<keyword evidence="4" id="KW-1185">Reference proteome</keyword>
<evidence type="ECO:0000256" key="2">
    <source>
        <dbReference type="SAM" id="SignalP"/>
    </source>
</evidence>
<dbReference type="AlphaFoldDB" id="A0A6A6VSH9"/>